<evidence type="ECO:0000313" key="7">
    <source>
        <dbReference type="Proteomes" id="UP001358417"/>
    </source>
</evidence>
<comment type="caution">
    <text evidence="6">The sequence shown here is derived from an EMBL/GenBank/DDBJ whole genome shotgun (WGS) entry which is preliminary data.</text>
</comment>
<dbReference type="PANTHER" id="PTHR43098:SF5">
    <property type="entry name" value="DUAL-FUNCTIONAL MONOOXYGENASE_METHYLTRANSFERASE PSOF"/>
    <property type="match status" value="1"/>
</dbReference>
<evidence type="ECO:0000256" key="5">
    <source>
        <dbReference type="SAM" id="MobiDB-lite"/>
    </source>
</evidence>
<reference evidence="6 7" key="1">
    <citation type="submission" date="2023-08" db="EMBL/GenBank/DDBJ databases">
        <title>Black Yeasts Isolated from many extreme environments.</title>
        <authorList>
            <person name="Coleine C."/>
            <person name="Stajich J.E."/>
            <person name="Selbmann L."/>
        </authorList>
    </citation>
    <scope>NUCLEOTIDE SEQUENCE [LARGE SCALE GENOMIC DNA]</scope>
    <source>
        <strain evidence="6 7">CCFEE 5792</strain>
    </source>
</reference>
<keyword evidence="2" id="KW-0274">FAD</keyword>
<dbReference type="Pfam" id="PF13738">
    <property type="entry name" value="Pyr_redox_3"/>
    <property type="match status" value="1"/>
</dbReference>
<evidence type="ECO:0008006" key="8">
    <source>
        <dbReference type="Google" id="ProtNLM"/>
    </source>
</evidence>
<dbReference type="GeneID" id="89977766"/>
<keyword evidence="1" id="KW-0285">Flavoprotein</keyword>
<evidence type="ECO:0000313" key="6">
    <source>
        <dbReference type="EMBL" id="KAK5059725.1"/>
    </source>
</evidence>
<gene>
    <name evidence="6" type="ORF">LTR84_009608</name>
</gene>
<accession>A0AAV9NLB1</accession>
<dbReference type="PANTHER" id="PTHR43098">
    <property type="entry name" value="L-ORNITHINE N(5)-MONOOXYGENASE-RELATED"/>
    <property type="match status" value="1"/>
</dbReference>
<organism evidence="6 7">
    <name type="scientific">Exophiala bonariae</name>
    <dbReference type="NCBI Taxonomy" id="1690606"/>
    <lineage>
        <taxon>Eukaryota</taxon>
        <taxon>Fungi</taxon>
        <taxon>Dikarya</taxon>
        <taxon>Ascomycota</taxon>
        <taxon>Pezizomycotina</taxon>
        <taxon>Eurotiomycetes</taxon>
        <taxon>Chaetothyriomycetidae</taxon>
        <taxon>Chaetothyriales</taxon>
        <taxon>Herpotrichiellaceae</taxon>
        <taxon>Exophiala</taxon>
    </lineage>
</organism>
<dbReference type="Proteomes" id="UP001358417">
    <property type="component" value="Unassembled WGS sequence"/>
</dbReference>
<feature type="region of interest" description="Disordered" evidence="5">
    <location>
        <begin position="461"/>
        <end position="481"/>
    </location>
</feature>
<evidence type="ECO:0000256" key="3">
    <source>
        <dbReference type="ARBA" id="ARBA00022857"/>
    </source>
</evidence>
<keyword evidence="3" id="KW-0521">NADP</keyword>
<evidence type="ECO:0000256" key="4">
    <source>
        <dbReference type="ARBA" id="ARBA00023002"/>
    </source>
</evidence>
<dbReference type="AlphaFoldDB" id="A0AAV9NLB1"/>
<proteinExistence type="predicted"/>
<dbReference type="EMBL" id="JAVRRD010000004">
    <property type="protein sequence ID" value="KAK5059725.1"/>
    <property type="molecule type" value="Genomic_DNA"/>
</dbReference>
<keyword evidence="7" id="KW-1185">Reference proteome</keyword>
<dbReference type="Gene3D" id="3.50.50.60">
    <property type="entry name" value="FAD/NAD(P)-binding domain"/>
    <property type="match status" value="2"/>
</dbReference>
<dbReference type="GO" id="GO:0016491">
    <property type="term" value="F:oxidoreductase activity"/>
    <property type="evidence" value="ECO:0007669"/>
    <property type="project" value="UniProtKB-KW"/>
</dbReference>
<sequence>MTQSHFDALIVGAGFSGIYQLHKLLSQGFSVKGIDAAGDVGGTWYWNRYPGAMSDTESYLYRYSWDKEDLVKYHWKDHYVKQTEVLAYLNHIVERYDLRKHMQFSTELEHAQYDEVRNVWVVECSNGQIYTTRYLITALGLLSKTNYPRIAGIETFLGEMYHTGKWPGTHDFANKRVGIIGNGSTGVQVMTAIAKQVKHLTSFQRTPQYSVPSGDGPVSKEYRDSINARWDEIWGQVRDSNVAFGFEESKIPTMSVSAEERERIFEEAWQKGNGFRFMFWTFNDVTTDEAANEEACKFIRKKIGETVKDPEKARKLQPDDFYARRPLCDAGYYEQFNRDNVDIVSLRETPIEAITETGITLSNGTKYDLDVLIFATGFDAVDGNYTRLAIKGRDGVSLRDHWAENGGPTTYLGSFVPGFPNLFMLTGPNSPFTNLPPTIETQVEFISDLIFRAEVSPKGSTASARVNGEATNGATKPSPPGPVIEALPESEQKWTQECKDLCENSLFKKTSSWIFGANIPGKTQTVMFYFGGLAAYRKVLKEVVDGGFVGFRDF</sequence>
<dbReference type="InterPro" id="IPR050775">
    <property type="entry name" value="FAD-binding_Monooxygenases"/>
</dbReference>
<dbReference type="InterPro" id="IPR036188">
    <property type="entry name" value="FAD/NAD-bd_sf"/>
</dbReference>
<evidence type="ECO:0000256" key="1">
    <source>
        <dbReference type="ARBA" id="ARBA00022630"/>
    </source>
</evidence>
<protein>
    <recommendedName>
        <fullName evidence="8">Cyclohexanone monooxygenase</fullName>
    </recommendedName>
</protein>
<dbReference type="SUPFAM" id="SSF51905">
    <property type="entry name" value="FAD/NAD(P)-binding domain"/>
    <property type="match status" value="1"/>
</dbReference>
<feature type="compositionally biased region" description="Polar residues" evidence="5">
    <location>
        <begin position="461"/>
        <end position="475"/>
    </location>
</feature>
<evidence type="ECO:0000256" key="2">
    <source>
        <dbReference type="ARBA" id="ARBA00022827"/>
    </source>
</evidence>
<keyword evidence="4" id="KW-0560">Oxidoreductase</keyword>
<name>A0AAV9NLB1_9EURO</name>
<dbReference type="RefSeq" id="XP_064709546.1">
    <property type="nucleotide sequence ID" value="XM_064853147.1"/>
</dbReference>